<dbReference type="InterPro" id="IPR001873">
    <property type="entry name" value="ENaC"/>
</dbReference>
<dbReference type="Proteomes" id="UP000076502">
    <property type="component" value="Unassembled WGS sequence"/>
</dbReference>
<evidence type="ECO:0000256" key="4">
    <source>
        <dbReference type="ARBA" id="ARBA00022461"/>
    </source>
</evidence>
<gene>
    <name evidence="13" type="ORF">WN55_00773</name>
</gene>
<keyword evidence="14" id="KW-1185">Reference proteome</keyword>
<evidence type="ECO:0000313" key="14">
    <source>
        <dbReference type="Proteomes" id="UP000076502"/>
    </source>
</evidence>
<evidence type="ECO:0000256" key="7">
    <source>
        <dbReference type="ARBA" id="ARBA00023053"/>
    </source>
</evidence>
<evidence type="ECO:0000256" key="6">
    <source>
        <dbReference type="ARBA" id="ARBA00022989"/>
    </source>
</evidence>
<sequence length="423" mass="49128">MWKRLIRGWKIIKQYFSNCGIHGVSYLVDDQLSYPERLFWLVSCIVCWYGCTIMIRDVVREYIMYPIAVTAETMYLDWETPFPAVVFCISSTKKIKSKYFRRNPAALTNYSNPNLLLATSEELLSAYEEARFPCTELLAECTWNNMKFNCCAEFQELRKTGVGYCLAMNTYQLGDNSVRYFVNRTVKYGDLVIDVHMASKTKNYLLTEFTVHLLNNLQLPTFKNLDNDVIRMTAGKTNRIEFTMVDTFNEAGVDKVAVEYRDCRFQQEKRPNNMFDIYSSDACFLETVINRMIEFCGCVSFYYFVPNGARVCNGTEMTCIIANKTEITYQSMGQRCLPNCEGTSLTLTRWDPHDYESPGRSYSRFHFALLSHPTVRYRRYVVNDLLDVAGENSPVNNIFRRMPRSNSRISISFVNLPSRVCLV</sequence>
<evidence type="ECO:0000256" key="8">
    <source>
        <dbReference type="ARBA" id="ARBA00023065"/>
    </source>
</evidence>
<accession>A0A154PEK5</accession>
<evidence type="ECO:0000256" key="2">
    <source>
        <dbReference type="ARBA" id="ARBA00007193"/>
    </source>
</evidence>
<evidence type="ECO:0000256" key="12">
    <source>
        <dbReference type="RuleBase" id="RU000679"/>
    </source>
</evidence>
<dbReference type="STRING" id="178035.A0A154PEK5"/>
<dbReference type="Pfam" id="PF00858">
    <property type="entry name" value="ASC"/>
    <property type="match status" value="1"/>
</dbReference>
<evidence type="ECO:0000256" key="10">
    <source>
        <dbReference type="ARBA" id="ARBA00023201"/>
    </source>
</evidence>
<dbReference type="GO" id="GO:0015280">
    <property type="term" value="F:ligand-gated sodium channel activity"/>
    <property type="evidence" value="ECO:0007669"/>
    <property type="project" value="TreeGrafter"/>
</dbReference>
<keyword evidence="7" id="KW-0915">Sodium</keyword>
<keyword evidence="3 12" id="KW-0813">Transport</keyword>
<keyword evidence="11 12" id="KW-0407">Ion channel</keyword>
<evidence type="ECO:0000313" key="13">
    <source>
        <dbReference type="EMBL" id="KZC09640.1"/>
    </source>
</evidence>
<keyword evidence="8 12" id="KW-0406">Ion transport</keyword>
<name>A0A154PEK5_DUFNO</name>
<dbReference type="GO" id="GO:0005886">
    <property type="term" value="C:plasma membrane"/>
    <property type="evidence" value="ECO:0007669"/>
    <property type="project" value="TreeGrafter"/>
</dbReference>
<dbReference type="PANTHER" id="PTHR11690:SF288">
    <property type="entry name" value="AMILORIDE-SENSITIVE NA+ CHANNEL-RELATED"/>
    <property type="match status" value="1"/>
</dbReference>
<evidence type="ECO:0000256" key="11">
    <source>
        <dbReference type="ARBA" id="ARBA00023303"/>
    </source>
</evidence>
<reference evidence="13 14" key="1">
    <citation type="submission" date="2015-07" db="EMBL/GenBank/DDBJ databases">
        <title>The genome of Dufourea novaeangliae.</title>
        <authorList>
            <person name="Pan H."/>
            <person name="Kapheim K."/>
        </authorList>
    </citation>
    <scope>NUCLEOTIDE SEQUENCE [LARGE SCALE GENOMIC DNA]</scope>
    <source>
        <strain evidence="13">0120121106</strain>
        <tissue evidence="13">Whole body</tissue>
    </source>
</reference>
<keyword evidence="5 12" id="KW-0812">Transmembrane</keyword>
<dbReference type="Gene3D" id="1.10.287.820">
    <property type="entry name" value="Acid-sensing ion channel domain"/>
    <property type="match status" value="1"/>
</dbReference>
<organism evidence="13 14">
    <name type="scientific">Dufourea novaeangliae</name>
    <name type="common">Sweat bee</name>
    <dbReference type="NCBI Taxonomy" id="178035"/>
    <lineage>
        <taxon>Eukaryota</taxon>
        <taxon>Metazoa</taxon>
        <taxon>Ecdysozoa</taxon>
        <taxon>Arthropoda</taxon>
        <taxon>Hexapoda</taxon>
        <taxon>Insecta</taxon>
        <taxon>Pterygota</taxon>
        <taxon>Neoptera</taxon>
        <taxon>Endopterygota</taxon>
        <taxon>Hymenoptera</taxon>
        <taxon>Apocrita</taxon>
        <taxon>Aculeata</taxon>
        <taxon>Apoidea</taxon>
        <taxon>Anthophila</taxon>
        <taxon>Halictidae</taxon>
        <taxon>Rophitinae</taxon>
        <taxon>Dufourea</taxon>
    </lineage>
</organism>
<evidence type="ECO:0000256" key="1">
    <source>
        <dbReference type="ARBA" id="ARBA00004141"/>
    </source>
</evidence>
<keyword evidence="4 12" id="KW-0894">Sodium channel</keyword>
<keyword evidence="10 12" id="KW-0739">Sodium transport</keyword>
<keyword evidence="6" id="KW-1133">Transmembrane helix</keyword>
<evidence type="ECO:0000256" key="5">
    <source>
        <dbReference type="ARBA" id="ARBA00022692"/>
    </source>
</evidence>
<dbReference type="EMBL" id="KQ434874">
    <property type="protein sequence ID" value="KZC09640.1"/>
    <property type="molecule type" value="Genomic_DNA"/>
</dbReference>
<proteinExistence type="inferred from homology"/>
<comment type="similarity">
    <text evidence="2 12">Belongs to the amiloride-sensitive sodium channel (TC 1.A.6) family.</text>
</comment>
<protein>
    <submittedName>
        <fullName evidence="13">Sodium channel protein Nach</fullName>
    </submittedName>
</protein>
<dbReference type="OrthoDB" id="5874059at2759"/>
<evidence type="ECO:0000256" key="3">
    <source>
        <dbReference type="ARBA" id="ARBA00022448"/>
    </source>
</evidence>
<keyword evidence="9" id="KW-0472">Membrane</keyword>
<dbReference type="AlphaFoldDB" id="A0A154PEK5"/>
<dbReference type="PANTHER" id="PTHR11690">
    <property type="entry name" value="AMILORIDE-SENSITIVE SODIUM CHANNEL-RELATED"/>
    <property type="match status" value="1"/>
</dbReference>
<comment type="subcellular location">
    <subcellularLocation>
        <location evidence="1">Membrane</location>
        <topology evidence="1">Multi-pass membrane protein</topology>
    </subcellularLocation>
</comment>
<evidence type="ECO:0000256" key="9">
    <source>
        <dbReference type="ARBA" id="ARBA00023136"/>
    </source>
</evidence>